<feature type="compositionally biased region" description="Basic and acidic residues" evidence="1">
    <location>
        <begin position="140"/>
        <end position="150"/>
    </location>
</feature>
<dbReference type="SUPFAM" id="SSF90229">
    <property type="entry name" value="CCCH zinc finger"/>
    <property type="match status" value="2"/>
</dbReference>
<proteinExistence type="predicted"/>
<dbReference type="OrthoDB" id="410307at2759"/>
<sequence length="642" mass="69118">MAQQEVIRKETLGVQKKKGIESRFFVLFKDRLDYFTAEADEKSEPRGRLTLNEVEKLEVQEDGFSLILVGGQSLTLKTPEASLEPWLSSLKPLLKASDGSDKAKEAFKPGKARGEAAACRPASPACAMEHAAGRRRGRRGQADEDRRAERTQVFQKTKMCKFHLMGSCQRGAQCRFAHDQSELQGLPDLARTKICKQMIQTGRCEDPTCTYAHNREELRIVPGFSAADQRERAIQLEQLELLEMEIERGRSQAGRPQPPVRSHADEHKADGQQKPGQNQPLYQSNLMACGTPVFFVPSLVTTGDYPTMCIPGSPTAITPPQAPDKPSVMKETPPVTQQVAAQAMQQMNSAAQAHVAQAMRLQAQAKAVAQYIHDHSGGPSNGYSNFNDLTPPGPMSPISSEARTMPEIPAPATEPASKAVGSQREIGSVGVGAVPRGLSGHAALPEDAEDEPFLPSEPAQIKLGTLRSLSSNSLPVQVDDDDDMVDRGMPGMSSSMAQALKVKNTFYDFETDCTPLGNRLRPICSAAGRLDALAAEEEETALGASLAPGSLAPGSLAPGPTLSSNAAPVGSDLAHASGLPGANPLLRRAHELASDTFGTGVYVKNTFIDLACEEEPVASLRAVHTAAGRLDMMWRDDEERAD</sequence>
<dbReference type="EMBL" id="LSRX01000331">
    <property type="protein sequence ID" value="OLQ00335.1"/>
    <property type="molecule type" value="Genomic_DNA"/>
</dbReference>
<gene>
    <name evidence="2" type="ORF">AK812_SmicGene17029</name>
</gene>
<dbReference type="Pfam" id="PF00642">
    <property type="entry name" value="zf-CCCH"/>
    <property type="match status" value="1"/>
</dbReference>
<name>A0A1Q9DYS6_SYMMI</name>
<feature type="compositionally biased region" description="Polar residues" evidence="1">
    <location>
        <begin position="274"/>
        <end position="283"/>
    </location>
</feature>
<dbReference type="GO" id="GO:0046872">
    <property type="term" value="F:metal ion binding"/>
    <property type="evidence" value="ECO:0007669"/>
    <property type="project" value="InterPro"/>
</dbReference>
<dbReference type="AlphaFoldDB" id="A0A1Q9DYS6"/>
<dbReference type="PANTHER" id="PTHR14493:SF50">
    <property type="entry name" value="RING FINGER PROTEIN UNKEMPT"/>
    <property type="match status" value="1"/>
</dbReference>
<dbReference type="PROSITE" id="PS50003">
    <property type="entry name" value="PH_DOMAIN"/>
    <property type="match status" value="1"/>
</dbReference>
<reference evidence="2 3" key="1">
    <citation type="submission" date="2016-02" db="EMBL/GenBank/DDBJ databases">
        <title>Genome analysis of coral dinoflagellate symbionts highlights evolutionary adaptations to a symbiotic lifestyle.</title>
        <authorList>
            <person name="Aranda M."/>
            <person name="Li Y."/>
            <person name="Liew Y.J."/>
            <person name="Baumgarten S."/>
            <person name="Simakov O."/>
            <person name="Wilson M."/>
            <person name="Piel J."/>
            <person name="Ashoor H."/>
            <person name="Bougouffa S."/>
            <person name="Bajic V.B."/>
            <person name="Ryu T."/>
            <person name="Ravasi T."/>
            <person name="Bayer T."/>
            <person name="Micklem G."/>
            <person name="Kim H."/>
            <person name="Bhak J."/>
            <person name="Lajeunesse T.C."/>
            <person name="Voolstra C.R."/>
        </authorList>
    </citation>
    <scope>NUCLEOTIDE SEQUENCE [LARGE SCALE GENOMIC DNA]</scope>
    <source>
        <strain evidence="2 3">CCMP2467</strain>
    </source>
</reference>
<dbReference type="PANTHER" id="PTHR14493">
    <property type="entry name" value="UNKEMPT FAMILY MEMBER"/>
    <property type="match status" value="1"/>
</dbReference>
<dbReference type="PROSITE" id="PS50103">
    <property type="entry name" value="ZF_C3H1"/>
    <property type="match status" value="2"/>
</dbReference>
<dbReference type="Proteomes" id="UP000186817">
    <property type="component" value="Unassembled WGS sequence"/>
</dbReference>
<dbReference type="Gene3D" id="4.10.1000.10">
    <property type="entry name" value="Zinc finger, CCCH-type"/>
    <property type="match status" value="2"/>
</dbReference>
<keyword evidence="3" id="KW-1185">Reference proteome</keyword>
<evidence type="ECO:0000313" key="2">
    <source>
        <dbReference type="EMBL" id="OLQ00335.1"/>
    </source>
</evidence>
<protein>
    <submittedName>
        <fullName evidence="2">Uncharacterized protein</fullName>
    </submittedName>
</protein>
<dbReference type="InterPro" id="IPR045234">
    <property type="entry name" value="Unkempt-like"/>
</dbReference>
<dbReference type="SUPFAM" id="SSF50729">
    <property type="entry name" value="PH domain-like"/>
    <property type="match status" value="1"/>
</dbReference>
<evidence type="ECO:0000313" key="3">
    <source>
        <dbReference type="Proteomes" id="UP000186817"/>
    </source>
</evidence>
<accession>A0A1Q9DYS6</accession>
<evidence type="ECO:0000256" key="1">
    <source>
        <dbReference type="SAM" id="MobiDB-lite"/>
    </source>
</evidence>
<feature type="region of interest" description="Disordered" evidence="1">
    <location>
        <begin position="127"/>
        <end position="150"/>
    </location>
</feature>
<dbReference type="CDD" id="cd00821">
    <property type="entry name" value="PH"/>
    <property type="match status" value="1"/>
</dbReference>
<dbReference type="SMART" id="SM00356">
    <property type="entry name" value="ZnF_C3H1"/>
    <property type="match status" value="2"/>
</dbReference>
<dbReference type="InterPro" id="IPR036855">
    <property type="entry name" value="Znf_CCCH_sf"/>
</dbReference>
<dbReference type="SMART" id="SM00233">
    <property type="entry name" value="PH"/>
    <property type="match status" value="1"/>
</dbReference>
<dbReference type="Gene3D" id="2.30.29.30">
    <property type="entry name" value="Pleckstrin-homology domain (PH domain)/Phosphotyrosine-binding domain (PTB)"/>
    <property type="match status" value="1"/>
</dbReference>
<dbReference type="InterPro" id="IPR001849">
    <property type="entry name" value="PH_domain"/>
</dbReference>
<dbReference type="InterPro" id="IPR011993">
    <property type="entry name" value="PH-like_dom_sf"/>
</dbReference>
<organism evidence="2 3">
    <name type="scientific">Symbiodinium microadriaticum</name>
    <name type="common">Dinoflagellate</name>
    <name type="synonym">Zooxanthella microadriatica</name>
    <dbReference type="NCBI Taxonomy" id="2951"/>
    <lineage>
        <taxon>Eukaryota</taxon>
        <taxon>Sar</taxon>
        <taxon>Alveolata</taxon>
        <taxon>Dinophyceae</taxon>
        <taxon>Suessiales</taxon>
        <taxon>Symbiodiniaceae</taxon>
        <taxon>Symbiodinium</taxon>
    </lineage>
</organism>
<dbReference type="InterPro" id="IPR000571">
    <property type="entry name" value="Znf_CCCH"/>
</dbReference>
<feature type="region of interest" description="Disordered" evidence="1">
    <location>
        <begin position="249"/>
        <end position="283"/>
    </location>
</feature>
<comment type="caution">
    <text evidence="2">The sequence shown here is derived from an EMBL/GenBank/DDBJ whole genome shotgun (WGS) entry which is preliminary data.</text>
</comment>
<feature type="compositionally biased region" description="Basic and acidic residues" evidence="1">
    <location>
        <begin position="262"/>
        <end position="271"/>
    </location>
</feature>